<evidence type="ECO:0000256" key="3">
    <source>
        <dbReference type="ARBA" id="ARBA00023002"/>
    </source>
</evidence>
<dbReference type="InterPro" id="IPR051312">
    <property type="entry name" value="Diverse_Substr_Oxidored"/>
</dbReference>
<dbReference type="RefSeq" id="WP_019196029.1">
    <property type="nucleotide sequence ID" value="NZ_JACHIJ010000013.1"/>
</dbReference>
<dbReference type="GO" id="GO:0071949">
    <property type="term" value="F:FAD binding"/>
    <property type="evidence" value="ECO:0007669"/>
    <property type="project" value="InterPro"/>
</dbReference>
<feature type="domain" description="FAD-binding PCMH-type" evidence="4">
    <location>
        <begin position="1"/>
        <end position="177"/>
    </location>
</feature>
<evidence type="ECO:0000256" key="2">
    <source>
        <dbReference type="ARBA" id="ARBA00022827"/>
    </source>
</evidence>
<comment type="caution">
    <text evidence="5">The sequence shown here is derived from an EMBL/GenBank/DDBJ whole genome shotgun (WGS) entry which is preliminary data.</text>
</comment>
<evidence type="ECO:0000256" key="1">
    <source>
        <dbReference type="ARBA" id="ARBA00022630"/>
    </source>
</evidence>
<dbReference type="FunFam" id="3.30.465.10:FF:000017">
    <property type="entry name" value="Xanthine dehydrogenase, FAD binding subunit"/>
    <property type="match status" value="1"/>
</dbReference>
<dbReference type="Gene3D" id="3.30.390.50">
    <property type="entry name" value="CO dehydrogenase flavoprotein, C-terminal domain"/>
    <property type="match status" value="1"/>
</dbReference>
<dbReference type="InterPro" id="IPR005107">
    <property type="entry name" value="CO_DH_flav_C"/>
</dbReference>
<sequence>MFPAPFDYHKPAALSEAVEMLTALGDDAKLLAGGQSLIPALKLRLTSPQHLIDLSGIAELSQIGVEDNTLIVGAMVTHWQVESSPVVRNALPYLSKVAALIADPQVRNRGTIGGSVVNSDPAADYPASIVALNAEMVCVSSSGTRVVAAADWFQGLMTTAIEDGEILTQIRIPLLASNVAATYLKLPHPASRFAVVGVAAIAQVTPSGQCVDARIGITGVGANAIRGLQVEKFLVGHPFEERRIADASNLACESLNIEGDMHFSAQDKQELCRVYVRRALMQVKQTAAMRSV</sequence>
<dbReference type="InterPro" id="IPR016169">
    <property type="entry name" value="FAD-bd_PCMH_sub2"/>
</dbReference>
<gene>
    <name evidence="5" type="ORF">HNQ36_005246</name>
</gene>
<keyword evidence="1" id="KW-0285">Flavoprotein</keyword>
<organism evidence="5 6">
    <name type="scientific">Afipia massiliensis</name>
    <dbReference type="NCBI Taxonomy" id="211460"/>
    <lineage>
        <taxon>Bacteria</taxon>
        <taxon>Pseudomonadati</taxon>
        <taxon>Pseudomonadota</taxon>
        <taxon>Alphaproteobacteria</taxon>
        <taxon>Hyphomicrobiales</taxon>
        <taxon>Nitrobacteraceae</taxon>
        <taxon>Afipia</taxon>
    </lineage>
</organism>
<dbReference type="SUPFAM" id="SSF55447">
    <property type="entry name" value="CO dehydrogenase flavoprotein C-terminal domain-like"/>
    <property type="match status" value="1"/>
</dbReference>
<dbReference type="Pfam" id="PF00941">
    <property type="entry name" value="FAD_binding_5"/>
    <property type="match status" value="1"/>
</dbReference>
<dbReference type="Gene3D" id="3.30.465.10">
    <property type="match status" value="1"/>
</dbReference>
<dbReference type="Gene3D" id="3.30.43.10">
    <property type="entry name" value="Uridine Diphospho-n-acetylenolpyruvylglucosamine Reductase, domain 2"/>
    <property type="match status" value="1"/>
</dbReference>
<dbReference type="PANTHER" id="PTHR42659">
    <property type="entry name" value="XANTHINE DEHYDROGENASE SUBUNIT C-RELATED"/>
    <property type="match status" value="1"/>
</dbReference>
<evidence type="ECO:0000313" key="6">
    <source>
        <dbReference type="Proteomes" id="UP000521227"/>
    </source>
</evidence>
<dbReference type="AlphaFoldDB" id="A0A840N4C8"/>
<dbReference type="GO" id="GO:0043885">
    <property type="term" value="F:anaerobic carbon-monoxide dehydrogenase activity"/>
    <property type="evidence" value="ECO:0007669"/>
    <property type="project" value="UniProtKB-EC"/>
</dbReference>
<dbReference type="InterPro" id="IPR036318">
    <property type="entry name" value="FAD-bd_PCMH-like_sf"/>
</dbReference>
<dbReference type="PROSITE" id="PS51387">
    <property type="entry name" value="FAD_PCMH"/>
    <property type="match status" value="1"/>
</dbReference>
<dbReference type="Proteomes" id="UP000521227">
    <property type="component" value="Unassembled WGS sequence"/>
</dbReference>
<dbReference type="SMART" id="SM01092">
    <property type="entry name" value="CO_deh_flav_C"/>
    <property type="match status" value="1"/>
</dbReference>
<accession>A0A840N4C8</accession>
<dbReference type="InterPro" id="IPR036683">
    <property type="entry name" value="CO_DH_flav_C_dom_sf"/>
</dbReference>
<name>A0A840N4C8_9BRAD</name>
<proteinExistence type="predicted"/>
<keyword evidence="3 5" id="KW-0560">Oxidoreductase</keyword>
<dbReference type="Pfam" id="PF03450">
    <property type="entry name" value="CO_deh_flav_C"/>
    <property type="match status" value="1"/>
</dbReference>
<dbReference type="EMBL" id="JACHIJ010000013">
    <property type="protein sequence ID" value="MBB5055235.1"/>
    <property type="molecule type" value="Genomic_DNA"/>
</dbReference>
<dbReference type="PANTHER" id="PTHR42659:SF2">
    <property type="entry name" value="XANTHINE DEHYDROGENASE SUBUNIT C-RELATED"/>
    <property type="match status" value="1"/>
</dbReference>
<dbReference type="SUPFAM" id="SSF56176">
    <property type="entry name" value="FAD-binding/transporter-associated domain-like"/>
    <property type="match status" value="1"/>
</dbReference>
<dbReference type="InterPro" id="IPR016167">
    <property type="entry name" value="FAD-bd_PCMH_sub1"/>
</dbReference>
<dbReference type="EC" id="1.2.7.4" evidence="5"/>
<dbReference type="InterPro" id="IPR002346">
    <property type="entry name" value="Mopterin_DH_FAD-bd"/>
</dbReference>
<evidence type="ECO:0000313" key="5">
    <source>
        <dbReference type="EMBL" id="MBB5055235.1"/>
    </source>
</evidence>
<dbReference type="InterPro" id="IPR016166">
    <property type="entry name" value="FAD-bd_PCMH"/>
</dbReference>
<reference evidence="5 6" key="1">
    <citation type="submission" date="2020-08" db="EMBL/GenBank/DDBJ databases">
        <title>Genomic Encyclopedia of Type Strains, Phase IV (KMG-IV): sequencing the most valuable type-strain genomes for metagenomic binning, comparative biology and taxonomic classification.</title>
        <authorList>
            <person name="Goeker M."/>
        </authorList>
    </citation>
    <scope>NUCLEOTIDE SEQUENCE [LARGE SCALE GENOMIC DNA]</scope>
    <source>
        <strain evidence="5 6">DSM 17498</strain>
    </source>
</reference>
<evidence type="ECO:0000259" key="4">
    <source>
        <dbReference type="PROSITE" id="PS51387"/>
    </source>
</evidence>
<protein>
    <submittedName>
        <fullName evidence="5">Carbon-monoxide dehydrogenase medium subunit</fullName>
        <ecNumber evidence="5">1.2.7.4</ecNumber>
    </submittedName>
</protein>
<keyword evidence="2" id="KW-0274">FAD</keyword>